<evidence type="ECO:0000313" key="2">
    <source>
        <dbReference type="Proteomes" id="UP001286313"/>
    </source>
</evidence>
<organism evidence="1 2">
    <name type="scientific">Petrolisthes cinctipes</name>
    <name type="common">Flat porcelain crab</name>
    <dbReference type="NCBI Taxonomy" id="88211"/>
    <lineage>
        <taxon>Eukaryota</taxon>
        <taxon>Metazoa</taxon>
        <taxon>Ecdysozoa</taxon>
        <taxon>Arthropoda</taxon>
        <taxon>Crustacea</taxon>
        <taxon>Multicrustacea</taxon>
        <taxon>Malacostraca</taxon>
        <taxon>Eumalacostraca</taxon>
        <taxon>Eucarida</taxon>
        <taxon>Decapoda</taxon>
        <taxon>Pleocyemata</taxon>
        <taxon>Anomura</taxon>
        <taxon>Galatheoidea</taxon>
        <taxon>Porcellanidae</taxon>
        <taxon>Petrolisthes</taxon>
    </lineage>
</organism>
<dbReference type="AlphaFoldDB" id="A0AAE1BPI5"/>
<keyword evidence="2" id="KW-1185">Reference proteome</keyword>
<evidence type="ECO:0000313" key="1">
    <source>
        <dbReference type="EMBL" id="KAK3853194.1"/>
    </source>
</evidence>
<sequence length="91" mass="10157">MILQHVGLFLNQVGERCGHCLLVENKVTVVPTKAQERQKVDSDVVTLTDKCGILTRVKVVECSCTRDLQTFIVHPSIIIIINNNNTKNIIS</sequence>
<accession>A0AAE1BPI5</accession>
<reference evidence="1" key="1">
    <citation type="submission" date="2023-10" db="EMBL/GenBank/DDBJ databases">
        <title>Genome assemblies of two species of porcelain crab, Petrolisthes cinctipes and Petrolisthes manimaculis (Anomura: Porcellanidae).</title>
        <authorList>
            <person name="Angst P."/>
        </authorList>
    </citation>
    <scope>NUCLEOTIDE SEQUENCE</scope>
    <source>
        <strain evidence="1">PB745_01</strain>
        <tissue evidence="1">Gill</tissue>
    </source>
</reference>
<name>A0AAE1BPI5_PETCI</name>
<protein>
    <submittedName>
        <fullName evidence="1">Uncharacterized protein</fullName>
    </submittedName>
</protein>
<dbReference type="Proteomes" id="UP001286313">
    <property type="component" value="Unassembled WGS sequence"/>
</dbReference>
<comment type="caution">
    <text evidence="1">The sequence shown here is derived from an EMBL/GenBank/DDBJ whole genome shotgun (WGS) entry which is preliminary data.</text>
</comment>
<proteinExistence type="predicted"/>
<dbReference type="EMBL" id="JAWQEG010007058">
    <property type="protein sequence ID" value="KAK3853194.1"/>
    <property type="molecule type" value="Genomic_DNA"/>
</dbReference>
<gene>
    <name evidence="1" type="ORF">Pcinc_040256</name>
</gene>